<evidence type="ECO:0000313" key="2">
    <source>
        <dbReference type="EMBL" id="CAD7403456.1"/>
    </source>
</evidence>
<proteinExistence type="predicted"/>
<feature type="region of interest" description="Disordered" evidence="1">
    <location>
        <begin position="59"/>
        <end position="81"/>
    </location>
</feature>
<organism evidence="2">
    <name type="scientific">Timema cristinae</name>
    <name type="common">Walking stick</name>
    <dbReference type="NCBI Taxonomy" id="61476"/>
    <lineage>
        <taxon>Eukaryota</taxon>
        <taxon>Metazoa</taxon>
        <taxon>Ecdysozoa</taxon>
        <taxon>Arthropoda</taxon>
        <taxon>Hexapoda</taxon>
        <taxon>Insecta</taxon>
        <taxon>Pterygota</taxon>
        <taxon>Neoptera</taxon>
        <taxon>Polyneoptera</taxon>
        <taxon>Phasmatodea</taxon>
        <taxon>Timematodea</taxon>
        <taxon>Timematoidea</taxon>
        <taxon>Timematidae</taxon>
        <taxon>Timema</taxon>
    </lineage>
</organism>
<dbReference type="EMBL" id="OC318850">
    <property type="protein sequence ID" value="CAD7403456.1"/>
    <property type="molecule type" value="Genomic_DNA"/>
</dbReference>
<accession>A0A7R9CYQ1</accession>
<sequence length="215" mass="24115">MQPLSEAKLLIWDVLTMAQSCAIDARKMNFKHRVLGTNYTNGLGIGKVELKEVNPHLRGGRVENHLGKTTPSSPDRDSNLDLPVLSSRAQHKRVSQLRHRGGIVTFSRLAKFPLERFERGVTPFRLDVDIDHQQVAQLLFFLHRLSSLSPLNIQPLDPRLSLVYSPHFSQGEVTVTMATPPSSSPPLPLKFVGCRPLPRRHGNLAPLKEKQCNAR</sequence>
<reference evidence="2" key="1">
    <citation type="submission" date="2020-11" db="EMBL/GenBank/DDBJ databases">
        <authorList>
            <person name="Tran Van P."/>
        </authorList>
    </citation>
    <scope>NUCLEOTIDE SEQUENCE</scope>
</reference>
<evidence type="ECO:0000256" key="1">
    <source>
        <dbReference type="SAM" id="MobiDB-lite"/>
    </source>
</evidence>
<protein>
    <submittedName>
        <fullName evidence="2">Uncharacterized protein</fullName>
    </submittedName>
</protein>
<name>A0A7R9CYQ1_TIMCR</name>
<gene>
    <name evidence="2" type="ORF">TCEB3V08_LOCUS6991</name>
</gene>
<dbReference type="AlphaFoldDB" id="A0A7R9CYQ1"/>